<dbReference type="Gene3D" id="2.30.38.10">
    <property type="entry name" value="Luciferase, Domain 3"/>
    <property type="match status" value="1"/>
</dbReference>
<dbReference type="InterPro" id="IPR006162">
    <property type="entry name" value="Ppantetheine_attach_site"/>
</dbReference>
<dbReference type="PANTHER" id="PTHR45527">
    <property type="entry name" value="NONRIBOSOMAL PEPTIDE SYNTHETASE"/>
    <property type="match status" value="1"/>
</dbReference>
<comment type="cofactor">
    <cofactor evidence="1">
        <name>pantetheine 4'-phosphate</name>
        <dbReference type="ChEBI" id="CHEBI:47942"/>
    </cofactor>
</comment>
<dbReference type="FunFam" id="3.30.559.10:FF:000012">
    <property type="entry name" value="Non-ribosomal peptide synthetase"/>
    <property type="match status" value="1"/>
</dbReference>
<dbReference type="Pfam" id="PF00550">
    <property type="entry name" value="PP-binding"/>
    <property type="match status" value="1"/>
</dbReference>
<proteinExistence type="inferred from homology"/>
<organism evidence="6 7">
    <name type="scientific">Entotheonella factor</name>
    <dbReference type="NCBI Taxonomy" id="1429438"/>
    <lineage>
        <taxon>Bacteria</taxon>
        <taxon>Pseudomonadati</taxon>
        <taxon>Nitrospinota/Tectimicrobiota group</taxon>
        <taxon>Candidatus Tectimicrobiota</taxon>
        <taxon>Candidatus Entotheonellia</taxon>
        <taxon>Candidatus Entotheonellales</taxon>
        <taxon>Candidatus Entotheonellaceae</taxon>
        <taxon>Candidatus Entotheonella</taxon>
    </lineage>
</organism>
<dbReference type="Gene3D" id="3.30.559.30">
    <property type="entry name" value="Nonribosomal peptide synthetase, condensation domain"/>
    <property type="match status" value="1"/>
</dbReference>
<reference evidence="6 7" key="1">
    <citation type="journal article" date="2014" name="Nature">
        <title>An environmental bacterial taxon with a large and distinct metabolic repertoire.</title>
        <authorList>
            <person name="Wilson M.C."/>
            <person name="Mori T."/>
            <person name="Ruckert C."/>
            <person name="Uria A.R."/>
            <person name="Helf M.J."/>
            <person name="Takada K."/>
            <person name="Gernert C."/>
            <person name="Steffens U.A."/>
            <person name="Heycke N."/>
            <person name="Schmitt S."/>
            <person name="Rinke C."/>
            <person name="Helfrich E.J."/>
            <person name="Brachmann A.O."/>
            <person name="Gurgui C."/>
            <person name="Wakimoto T."/>
            <person name="Kracht M."/>
            <person name="Crusemann M."/>
            <person name="Hentschel U."/>
            <person name="Abe I."/>
            <person name="Matsunaga S."/>
            <person name="Kalinowski J."/>
            <person name="Takeyama H."/>
            <person name="Piel J."/>
        </authorList>
    </citation>
    <scope>NUCLEOTIDE SEQUENCE [LARGE SCALE GENOMIC DNA]</scope>
    <source>
        <strain evidence="7">TSY1</strain>
    </source>
</reference>
<dbReference type="GO" id="GO:0031177">
    <property type="term" value="F:phosphopantetheine binding"/>
    <property type="evidence" value="ECO:0007669"/>
    <property type="project" value="InterPro"/>
</dbReference>
<accession>W4LJB0</accession>
<keyword evidence="3" id="KW-0596">Phosphopantetheine</keyword>
<dbReference type="Gene3D" id="3.30.300.30">
    <property type="match status" value="1"/>
</dbReference>
<dbReference type="FunFam" id="2.30.38.10:FF:000001">
    <property type="entry name" value="Non-ribosomal peptide synthetase PvdI"/>
    <property type="match status" value="1"/>
</dbReference>
<gene>
    <name evidence="6" type="ORF">ETSY1_22675</name>
</gene>
<dbReference type="EMBL" id="AZHW01000667">
    <property type="protein sequence ID" value="ETW97426.1"/>
    <property type="molecule type" value="Genomic_DNA"/>
</dbReference>
<dbReference type="InterPro" id="IPR025110">
    <property type="entry name" value="AMP-bd_C"/>
</dbReference>
<dbReference type="SMART" id="SM01294">
    <property type="entry name" value="PKS_PP_betabranch"/>
    <property type="match status" value="1"/>
</dbReference>
<dbReference type="CDD" id="cd12117">
    <property type="entry name" value="A_NRPS_Srf_like"/>
    <property type="match status" value="1"/>
</dbReference>
<evidence type="ECO:0000313" key="6">
    <source>
        <dbReference type="EMBL" id="ETW97426.1"/>
    </source>
</evidence>
<name>W4LJB0_ENTF1</name>
<keyword evidence="7" id="KW-1185">Reference proteome</keyword>
<protein>
    <recommendedName>
        <fullName evidence="5">Carrier domain-containing protein</fullName>
    </recommendedName>
</protein>
<dbReference type="Pfam" id="PF00668">
    <property type="entry name" value="Condensation"/>
    <property type="match status" value="1"/>
</dbReference>
<dbReference type="PANTHER" id="PTHR45527:SF1">
    <property type="entry name" value="FATTY ACID SYNTHASE"/>
    <property type="match status" value="1"/>
</dbReference>
<feature type="non-terminal residue" evidence="6">
    <location>
        <position position="779"/>
    </location>
</feature>
<dbReference type="InterPro" id="IPR036736">
    <property type="entry name" value="ACP-like_sf"/>
</dbReference>
<dbReference type="Proteomes" id="UP000019141">
    <property type="component" value="Unassembled WGS sequence"/>
</dbReference>
<dbReference type="Pfam" id="PF13193">
    <property type="entry name" value="AMP-binding_C"/>
    <property type="match status" value="1"/>
</dbReference>
<evidence type="ECO:0000256" key="2">
    <source>
        <dbReference type="ARBA" id="ARBA00006432"/>
    </source>
</evidence>
<dbReference type="SUPFAM" id="SSF47336">
    <property type="entry name" value="ACP-like"/>
    <property type="match status" value="1"/>
</dbReference>
<evidence type="ECO:0000256" key="3">
    <source>
        <dbReference type="ARBA" id="ARBA00022450"/>
    </source>
</evidence>
<evidence type="ECO:0000313" key="7">
    <source>
        <dbReference type="Proteomes" id="UP000019141"/>
    </source>
</evidence>
<dbReference type="SUPFAM" id="SSF56801">
    <property type="entry name" value="Acetyl-CoA synthetase-like"/>
    <property type="match status" value="1"/>
</dbReference>
<keyword evidence="4" id="KW-0597">Phosphoprotein</keyword>
<feature type="domain" description="Carrier" evidence="5">
    <location>
        <begin position="358"/>
        <end position="433"/>
    </location>
</feature>
<evidence type="ECO:0000256" key="4">
    <source>
        <dbReference type="ARBA" id="ARBA00022553"/>
    </source>
</evidence>
<dbReference type="InterPro" id="IPR023213">
    <property type="entry name" value="CAT-like_dom_sf"/>
</dbReference>
<dbReference type="InterPro" id="IPR001242">
    <property type="entry name" value="Condensation_dom"/>
</dbReference>
<comment type="caution">
    <text evidence="6">The sequence shown here is derived from an EMBL/GenBank/DDBJ whole genome shotgun (WGS) entry which is preliminary data.</text>
</comment>
<sequence length="779" mass="85738">MYTSGSTGRPKGIGITHQSVVRLVKETHYIDLGPTDIMALASNSAFDAATFELWGALLNGARLAGLPREVTLSPRALHQAIQTQGITTLFLTTALFNQIAQEEPEAFRAMPHLLFGGEAVEVRRVQEVLRHGPPARLLHVYGPTENTTFTTWNQVQDVPDEAVTVPIGRPLSNTQVYILDRQLQPVPVGIPGELCIGGDGLARAYYNRPALTAAQFIPNPFGAGRLYKSGDLARYLPDGTIEFLGRLDAQVKLRGFRIELGEIEAALSQHEAVQEALVLVREHPPGQKQLAAYIASGEPDATLLIPALTTHLKQTLPDYMVPSAFVVLDHFPLTPNGKVDRQALPAPETTSSEDRYVVSRTPTEAVLAAIWSDVLGVDRVGMHDNFFDLGGHSLVATQVISRVRDAFHTELPVRTVFESPTIAELAMAVDATSQAEGAILVPPPIQAAERVGDAPLSYAQQRLWFLDQMEGASPTYNVPMALRLTGSLEVEPLEQALNHMIQRHDVLRTTFPVVAGQPVQRVDSHGSCALDVVDLHHLAAPEQTSELHQRLAQEADCPFDLAHGPPLRVTLYVLGDCDHVLLVNMHHIISDAWSLGIWWRELDALYQTQVAGQPFPMSGHPLQYADFAQWQRQWLSGEVLATQLAYWQQQLAGVSALLDLPTDHPRPPVQTFKGQTEWFEVAPSLAEALTALSRRSGASLFMTLYAAFVVLMYRYSGQEDIVIGTPIANRHYREIESTLGFFVNTLALRTDISGQPSFEALLKRVRQVMLSGYAYQLVS</sequence>
<dbReference type="PROSITE" id="PS50075">
    <property type="entry name" value="CARRIER"/>
    <property type="match status" value="1"/>
</dbReference>
<dbReference type="SUPFAM" id="SSF52777">
    <property type="entry name" value="CoA-dependent acyltransferases"/>
    <property type="match status" value="2"/>
</dbReference>
<dbReference type="InterPro" id="IPR020806">
    <property type="entry name" value="PKS_PP-bd"/>
</dbReference>
<dbReference type="HOGENOM" id="CLU_000022_2_10_7"/>
<comment type="similarity">
    <text evidence="2">Belongs to the ATP-dependent AMP-binding enzyme family.</text>
</comment>
<dbReference type="Gene3D" id="3.40.50.980">
    <property type="match status" value="2"/>
</dbReference>
<dbReference type="AlphaFoldDB" id="W4LJB0"/>
<dbReference type="FunFam" id="1.10.1200.10:FF:000005">
    <property type="entry name" value="Nonribosomal peptide synthetase 1"/>
    <property type="match status" value="1"/>
</dbReference>
<dbReference type="Gene3D" id="1.10.1200.10">
    <property type="entry name" value="ACP-like"/>
    <property type="match status" value="1"/>
</dbReference>
<dbReference type="PROSITE" id="PS00012">
    <property type="entry name" value="PHOSPHOPANTETHEINE"/>
    <property type="match status" value="1"/>
</dbReference>
<dbReference type="SMART" id="SM00823">
    <property type="entry name" value="PKS_PP"/>
    <property type="match status" value="1"/>
</dbReference>
<dbReference type="GO" id="GO:0003824">
    <property type="term" value="F:catalytic activity"/>
    <property type="evidence" value="ECO:0007669"/>
    <property type="project" value="InterPro"/>
</dbReference>
<dbReference type="Gene3D" id="3.30.559.10">
    <property type="entry name" value="Chloramphenicol acetyltransferase-like domain"/>
    <property type="match status" value="1"/>
</dbReference>
<dbReference type="GO" id="GO:0044550">
    <property type="term" value="P:secondary metabolite biosynthetic process"/>
    <property type="evidence" value="ECO:0007669"/>
    <property type="project" value="TreeGrafter"/>
</dbReference>
<dbReference type="InterPro" id="IPR045851">
    <property type="entry name" value="AMP-bd_C_sf"/>
</dbReference>
<dbReference type="CDD" id="cd19531">
    <property type="entry name" value="LCL_NRPS-like"/>
    <property type="match status" value="1"/>
</dbReference>
<dbReference type="FunFam" id="3.30.300.30:FF:000010">
    <property type="entry name" value="Enterobactin synthetase component F"/>
    <property type="match status" value="1"/>
</dbReference>
<evidence type="ECO:0000256" key="1">
    <source>
        <dbReference type="ARBA" id="ARBA00001957"/>
    </source>
</evidence>
<evidence type="ECO:0000259" key="5">
    <source>
        <dbReference type="PROSITE" id="PS50075"/>
    </source>
</evidence>
<dbReference type="GO" id="GO:0043041">
    <property type="term" value="P:amino acid activation for nonribosomal peptide biosynthetic process"/>
    <property type="evidence" value="ECO:0007669"/>
    <property type="project" value="TreeGrafter"/>
</dbReference>
<dbReference type="Pfam" id="PF00501">
    <property type="entry name" value="AMP-binding"/>
    <property type="match status" value="1"/>
</dbReference>
<dbReference type="InterPro" id="IPR009081">
    <property type="entry name" value="PP-bd_ACP"/>
</dbReference>
<dbReference type="GO" id="GO:0005829">
    <property type="term" value="C:cytosol"/>
    <property type="evidence" value="ECO:0007669"/>
    <property type="project" value="TreeGrafter"/>
</dbReference>
<dbReference type="InterPro" id="IPR000873">
    <property type="entry name" value="AMP-dep_synth/lig_dom"/>
</dbReference>